<feature type="compositionally biased region" description="Low complexity" evidence="1">
    <location>
        <begin position="177"/>
        <end position="187"/>
    </location>
</feature>
<reference evidence="2 3" key="1">
    <citation type="journal article" date="2021" name="Nat. Commun.">
        <title>Genetic determinants of endophytism in the Arabidopsis root mycobiome.</title>
        <authorList>
            <person name="Mesny F."/>
            <person name="Miyauchi S."/>
            <person name="Thiergart T."/>
            <person name="Pickel B."/>
            <person name="Atanasova L."/>
            <person name="Karlsson M."/>
            <person name="Huettel B."/>
            <person name="Barry K.W."/>
            <person name="Haridas S."/>
            <person name="Chen C."/>
            <person name="Bauer D."/>
            <person name="Andreopoulos W."/>
            <person name="Pangilinan J."/>
            <person name="LaButti K."/>
            <person name="Riley R."/>
            <person name="Lipzen A."/>
            <person name="Clum A."/>
            <person name="Drula E."/>
            <person name="Henrissat B."/>
            <person name="Kohler A."/>
            <person name="Grigoriev I.V."/>
            <person name="Martin F.M."/>
            <person name="Hacquard S."/>
        </authorList>
    </citation>
    <scope>NUCLEOTIDE SEQUENCE [LARGE SCALE GENOMIC DNA]</scope>
    <source>
        <strain evidence="2 3">MPI-SDFR-AT-0080</strain>
    </source>
</reference>
<keyword evidence="3" id="KW-1185">Reference proteome</keyword>
<feature type="compositionally biased region" description="Acidic residues" evidence="1">
    <location>
        <begin position="190"/>
        <end position="202"/>
    </location>
</feature>
<sequence length="202" mass="22908">MSICAQQSESSFERWGPGALLLLGGRKCETATDFAVVQSRLQNSTLRVREPEGITWWHVMCFEVLEASISREVFILDGGQQQRSIPGSPRRHFNGLEQAVVSKRGNESGRFNYQILSKEKQKKIMEQAMHELSIPIAKPCSVFQNLSRLTRAPRSLPSFNHLLVMNAYPNTSKPVPRLSNPNSNNRLPNEEGEEGEEYAWQH</sequence>
<gene>
    <name evidence="2" type="ORF">B0J12DRAFT_698269</name>
</gene>
<evidence type="ECO:0000313" key="3">
    <source>
        <dbReference type="Proteomes" id="UP000774617"/>
    </source>
</evidence>
<evidence type="ECO:0000256" key="1">
    <source>
        <dbReference type="SAM" id="MobiDB-lite"/>
    </source>
</evidence>
<comment type="caution">
    <text evidence="2">The sequence shown here is derived from an EMBL/GenBank/DDBJ whole genome shotgun (WGS) entry which is preliminary data.</text>
</comment>
<name>A0ABQ8GGJ1_9PEZI</name>
<protein>
    <submittedName>
        <fullName evidence="2">Uncharacterized protein</fullName>
    </submittedName>
</protein>
<accession>A0ABQ8GGJ1</accession>
<feature type="region of interest" description="Disordered" evidence="1">
    <location>
        <begin position="171"/>
        <end position="202"/>
    </location>
</feature>
<dbReference type="Proteomes" id="UP000774617">
    <property type="component" value="Unassembled WGS sequence"/>
</dbReference>
<evidence type="ECO:0000313" key="2">
    <source>
        <dbReference type="EMBL" id="KAH7053043.1"/>
    </source>
</evidence>
<dbReference type="EMBL" id="JAGTJR010000010">
    <property type="protein sequence ID" value="KAH7053043.1"/>
    <property type="molecule type" value="Genomic_DNA"/>
</dbReference>
<proteinExistence type="predicted"/>
<organism evidence="2 3">
    <name type="scientific">Macrophomina phaseolina</name>
    <dbReference type="NCBI Taxonomy" id="35725"/>
    <lineage>
        <taxon>Eukaryota</taxon>
        <taxon>Fungi</taxon>
        <taxon>Dikarya</taxon>
        <taxon>Ascomycota</taxon>
        <taxon>Pezizomycotina</taxon>
        <taxon>Dothideomycetes</taxon>
        <taxon>Dothideomycetes incertae sedis</taxon>
        <taxon>Botryosphaeriales</taxon>
        <taxon>Botryosphaeriaceae</taxon>
        <taxon>Macrophomina</taxon>
    </lineage>
</organism>